<protein>
    <submittedName>
        <fullName evidence="1">Uncharacterized protein</fullName>
    </submittedName>
</protein>
<feature type="non-terminal residue" evidence="1">
    <location>
        <position position="87"/>
    </location>
</feature>
<reference evidence="1" key="1">
    <citation type="submission" date="2020-02" db="EMBL/GenBank/DDBJ databases">
        <authorList>
            <person name="Meier V. D."/>
        </authorList>
    </citation>
    <scope>NUCLEOTIDE SEQUENCE</scope>
    <source>
        <strain evidence="1">AVDCRST_MAG89</strain>
    </source>
</reference>
<gene>
    <name evidence="1" type="ORF">AVDCRST_MAG89-3007</name>
</gene>
<proteinExistence type="predicted"/>
<sequence>GRETARNDVRGDFGLDVRRVAGRVLSRGAGSQARAGLRRVPAEHHRDQRLVLLPSAPHQLLRVVRGHAPRLRLRRQGKPLHHPHEEA</sequence>
<name>A0A6J4M390_9BACT</name>
<dbReference type="EMBL" id="CADCTV010000628">
    <property type="protein sequence ID" value="CAA9348730.1"/>
    <property type="molecule type" value="Genomic_DNA"/>
</dbReference>
<evidence type="ECO:0000313" key="1">
    <source>
        <dbReference type="EMBL" id="CAA9348730.1"/>
    </source>
</evidence>
<dbReference type="AlphaFoldDB" id="A0A6J4M390"/>
<organism evidence="1">
    <name type="scientific">uncultured Gemmatimonadota bacterium</name>
    <dbReference type="NCBI Taxonomy" id="203437"/>
    <lineage>
        <taxon>Bacteria</taxon>
        <taxon>Pseudomonadati</taxon>
        <taxon>Gemmatimonadota</taxon>
        <taxon>environmental samples</taxon>
    </lineage>
</organism>
<feature type="non-terminal residue" evidence="1">
    <location>
        <position position="1"/>
    </location>
</feature>
<accession>A0A6J4M390</accession>